<accession>A0A080YXN7</accession>
<dbReference type="PANTHER" id="PTHR37558">
    <property type="entry name" value="HTH CENPB-TYPE DOMAIN-CONTAINING PROTEIN"/>
    <property type="match status" value="1"/>
</dbReference>
<feature type="region of interest" description="Disordered" evidence="1">
    <location>
        <begin position="124"/>
        <end position="256"/>
    </location>
</feature>
<name>A0A080YXN7_PHYNI</name>
<evidence type="ECO:0000256" key="1">
    <source>
        <dbReference type="SAM" id="MobiDB-lite"/>
    </source>
</evidence>
<gene>
    <name evidence="2" type="ORF">F444_22476</name>
</gene>
<dbReference type="EMBL" id="ANJA01004346">
    <property type="protein sequence ID" value="ETO59148.1"/>
    <property type="molecule type" value="Genomic_DNA"/>
</dbReference>
<comment type="caution">
    <text evidence="2">The sequence shown here is derived from an EMBL/GenBank/DDBJ whole genome shotgun (WGS) entry which is preliminary data.</text>
</comment>
<protein>
    <submittedName>
        <fullName evidence="2">Uncharacterized protein</fullName>
    </submittedName>
</protein>
<organism evidence="2 3">
    <name type="scientific">Phytophthora nicotianae P1976</name>
    <dbReference type="NCBI Taxonomy" id="1317066"/>
    <lineage>
        <taxon>Eukaryota</taxon>
        <taxon>Sar</taxon>
        <taxon>Stramenopiles</taxon>
        <taxon>Oomycota</taxon>
        <taxon>Peronosporomycetes</taxon>
        <taxon>Peronosporales</taxon>
        <taxon>Peronosporaceae</taxon>
        <taxon>Phytophthora</taxon>
    </lineage>
</organism>
<evidence type="ECO:0000313" key="3">
    <source>
        <dbReference type="Proteomes" id="UP000028582"/>
    </source>
</evidence>
<dbReference type="AlphaFoldDB" id="A0A080YXN7"/>
<feature type="compositionally biased region" description="Acidic residues" evidence="1">
    <location>
        <begin position="175"/>
        <end position="191"/>
    </location>
</feature>
<reference evidence="2 3" key="1">
    <citation type="submission" date="2013-11" db="EMBL/GenBank/DDBJ databases">
        <title>The Genome Sequence of Phytophthora parasitica P1976.</title>
        <authorList>
            <consortium name="The Broad Institute Genomics Platform"/>
            <person name="Russ C."/>
            <person name="Tyler B."/>
            <person name="Panabieres F."/>
            <person name="Shan W."/>
            <person name="Tripathy S."/>
            <person name="Grunwald N."/>
            <person name="Machado M."/>
            <person name="Johnson C.S."/>
            <person name="Walker B."/>
            <person name="Young S."/>
            <person name="Zeng Q."/>
            <person name="Gargeya S."/>
            <person name="Fitzgerald M."/>
            <person name="Haas B."/>
            <person name="Abouelleil A."/>
            <person name="Allen A.W."/>
            <person name="Alvarado L."/>
            <person name="Arachchi H.M."/>
            <person name="Berlin A.M."/>
            <person name="Chapman S.B."/>
            <person name="Gainer-Dewar J."/>
            <person name="Goldberg J."/>
            <person name="Griggs A."/>
            <person name="Gujja S."/>
            <person name="Hansen M."/>
            <person name="Howarth C."/>
            <person name="Imamovic A."/>
            <person name="Ireland A."/>
            <person name="Larimer J."/>
            <person name="McCowan C."/>
            <person name="Murphy C."/>
            <person name="Pearson M."/>
            <person name="Poon T.W."/>
            <person name="Priest M."/>
            <person name="Roberts A."/>
            <person name="Saif S."/>
            <person name="Shea T."/>
            <person name="Sisk P."/>
            <person name="Sykes S."/>
            <person name="Wortman J."/>
            <person name="Nusbaum C."/>
            <person name="Birren B."/>
        </authorList>
    </citation>
    <scope>NUCLEOTIDE SEQUENCE [LARGE SCALE GENOMIC DNA]</scope>
    <source>
        <strain evidence="2 3">P1976</strain>
    </source>
</reference>
<evidence type="ECO:0000313" key="2">
    <source>
        <dbReference type="EMBL" id="ETO59148.1"/>
    </source>
</evidence>
<sequence>MEQHDLEEILEDTPFRVDDPAKRSRFQTRDLTKLMLIVTRRKPYAAPYGKGDAEWQAVANELNAAVKASFSSRACRDKVAALIRNHKQESAASRRASGIAEDHTELSDYIEAYLQLKTRFEEKRHAEAEKKKRKKKRIATAGSKAMRKAAMRLKRRRTSTTASSSLRSAPRGTDEAESDSDSFGDSSNDDGDSSRRARRDDRHELRELLGSEDSSDEEEKREENEDEAADESDDGSSSDSTEADVDQPTSGRKRLRVEEIWAKEEELMEKEKEAQIARDTKLTQAFETLGVQIQALVQHLVNTHENRNTNQ</sequence>
<feature type="compositionally biased region" description="Acidic residues" evidence="1">
    <location>
        <begin position="213"/>
        <end position="245"/>
    </location>
</feature>
<feature type="compositionally biased region" description="Low complexity" evidence="1">
    <location>
        <begin position="159"/>
        <end position="169"/>
    </location>
</feature>
<feature type="compositionally biased region" description="Basic and acidic residues" evidence="1">
    <location>
        <begin position="192"/>
        <end position="209"/>
    </location>
</feature>
<dbReference type="Proteomes" id="UP000028582">
    <property type="component" value="Unassembled WGS sequence"/>
</dbReference>
<dbReference type="OrthoDB" id="125289at2759"/>
<dbReference type="PANTHER" id="PTHR37558:SF1">
    <property type="entry name" value="HTH CENPB-TYPE DOMAIN-CONTAINING PROTEIN"/>
    <property type="match status" value="1"/>
</dbReference>
<proteinExistence type="predicted"/>
<feature type="compositionally biased region" description="Basic residues" evidence="1">
    <location>
        <begin position="145"/>
        <end position="158"/>
    </location>
</feature>